<reference evidence="1 2" key="1">
    <citation type="submission" date="2013-02" db="EMBL/GenBank/DDBJ databases">
        <title>The Genome Annotation of Plasmodium falciparum CAMP/Malaysia.</title>
        <authorList>
            <consortium name="The Broad Institute Genome Sequencing Platform"/>
            <consortium name="The Broad Institute Genome Sequencing Center for Infectious Disease"/>
            <person name="Neafsey D."/>
            <person name="Hoffman S."/>
            <person name="Volkman S."/>
            <person name="Rosenthal P."/>
            <person name="Walker B."/>
            <person name="Young S.K."/>
            <person name="Zeng Q."/>
            <person name="Gargeya S."/>
            <person name="Fitzgerald M."/>
            <person name="Haas B."/>
            <person name="Abouelleil A."/>
            <person name="Allen A.W."/>
            <person name="Alvarado L."/>
            <person name="Arachchi H.M."/>
            <person name="Berlin A.M."/>
            <person name="Chapman S.B."/>
            <person name="Gainer-Dewar J."/>
            <person name="Goldberg J."/>
            <person name="Griggs A."/>
            <person name="Gujja S."/>
            <person name="Hansen M."/>
            <person name="Howarth C."/>
            <person name="Imamovic A."/>
            <person name="Ireland A."/>
            <person name="Larimer J."/>
            <person name="McCowan C."/>
            <person name="Murphy C."/>
            <person name="Pearson M."/>
            <person name="Poon T.W."/>
            <person name="Priest M."/>
            <person name="Roberts A."/>
            <person name="Saif S."/>
            <person name="Shea T."/>
            <person name="Sisk P."/>
            <person name="Sykes S."/>
            <person name="Wortman J."/>
            <person name="Nusbaum C."/>
            <person name="Birren B."/>
        </authorList>
    </citation>
    <scope>NUCLEOTIDE SEQUENCE [LARGE SCALE GENOMIC DNA]</scope>
    <source>
        <strain evidence="1 2">CAMP/Malaysia</strain>
    </source>
</reference>
<gene>
    <name evidence="1" type="ORF">PFMC_04515</name>
</gene>
<organism evidence="1 2">
    <name type="scientific">Plasmodium falciparum (isolate Camp / Malaysia)</name>
    <dbReference type="NCBI Taxonomy" id="5835"/>
    <lineage>
        <taxon>Eukaryota</taxon>
        <taxon>Sar</taxon>
        <taxon>Alveolata</taxon>
        <taxon>Apicomplexa</taxon>
        <taxon>Aconoidasida</taxon>
        <taxon>Haemosporida</taxon>
        <taxon>Plasmodiidae</taxon>
        <taxon>Plasmodium</taxon>
        <taxon>Plasmodium (Laverania)</taxon>
    </lineage>
</organism>
<dbReference type="AlphaFoldDB" id="A0A024X4H6"/>
<dbReference type="Proteomes" id="UP000030694">
    <property type="component" value="Unassembled WGS sequence"/>
</dbReference>
<evidence type="ECO:0000313" key="1">
    <source>
        <dbReference type="EMBL" id="ETW59706.1"/>
    </source>
</evidence>
<proteinExistence type="predicted"/>
<evidence type="ECO:0000313" key="2">
    <source>
        <dbReference type="Proteomes" id="UP000030694"/>
    </source>
</evidence>
<reference evidence="1 2" key="2">
    <citation type="submission" date="2013-02" db="EMBL/GenBank/DDBJ databases">
        <title>The Genome Sequence of Plasmodium falciparum CAMP/Malaysia.</title>
        <authorList>
            <consortium name="The Broad Institute Genome Sequencing Platform"/>
            <consortium name="The Broad Institute Genome Sequencing Center for Infectious Disease"/>
            <person name="Neafsey D."/>
            <person name="Cheeseman I."/>
            <person name="Volkman S."/>
            <person name="Adams J."/>
            <person name="Walker B."/>
            <person name="Young S.K."/>
            <person name="Zeng Q."/>
            <person name="Gargeya S."/>
            <person name="Fitzgerald M."/>
            <person name="Haas B."/>
            <person name="Abouelleil A."/>
            <person name="Alvarado L."/>
            <person name="Arachchi H.M."/>
            <person name="Berlin A.M."/>
            <person name="Chapman S.B."/>
            <person name="Dewar J."/>
            <person name="Goldberg J."/>
            <person name="Griggs A."/>
            <person name="Gujja S."/>
            <person name="Hansen M."/>
            <person name="Howarth C."/>
            <person name="Imamovic A."/>
            <person name="Larimer J."/>
            <person name="McCowan C."/>
            <person name="Murphy C."/>
            <person name="Neiman D."/>
            <person name="Pearson M."/>
            <person name="Priest M."/>
            <person name="Roberts A."/>
            <person name="Saif S."/>
            <person name="Shea T."/>
            <person name="Sisk P."/>
            <person name="Sykes S."/>
            <person name="Wortman J."/>
            <person name="Nusbaum C."/>
            <person name="Birren B."/>
        </authorList>
    </citation>
    <scope>NUCLEOTIDE SEQUENCE [LARGE SCALE GENOMIC DNA]</scope>
    <source>
        <strain evidence="1 2">CAMP/Malaysia</strain>
    </source>
</reference>
<accession>A0A024X4H6</accession>
<protein>
    <submittedName>
        <fullName evidence="1">Uncharacterized protein</fullName>
    </submittedName>
</protein>
<sequence>MNYYHLLKNNYITLQILLKNRNKSSLNLLEENYMNIAYKSIPHKKKKKKIKKFKYRNIFFNIQIYTL</sequence>
<dbReference type="EMBL" id="KI927542">
    <property type="protein sequence ID" value="ETW59706.1"/>
    <property type="molecule type" value="Genomic_DNA"/>
</dbReference>
<name>A0A024X4H6_PLAFC</name>